<protein>
    <submittedName>
        <fullName evidence="3">Uncharacterized protein</fullName>
    </submittedName>
</protein>
<dbReference type="AlphaFoldDB" id="A0A4Q2UE18"/>
<evidence type="ECO:0000313" key="4">
    <source>
        <dbReference type="Proteomes" id="UP000290407"/>
    </source>
</evidence>
<sequence>MRQPTVYLLLLGAGLLACSGNSSENKEQTNETSTTTDVPTAFAGSWVNDVPARTPPDPEPDHYDRTEYEIVIANNQATLTKWAAALDIKTRKEWFRNKINGPLTCTYIADRKCLICGMPSQSVKDSLFIVDEKLENRSPLASNRSAAGRGPLVLTRKPL</sequence>
<feature type="region of interest" description="Disordered" evidence="1">
    <location>
        <begin position="21"/>
        <end position="62"/>
    </location>
</feature>
<dbReference type="PROSITE" id="PS51257">
    <property type="entry name" value="PROKAR_LIPOPROTEIN"/>
    <property type="match status" value="1"/>
</dbReference>
<organism evidence="3 4">
    <name type="scientific">Spirosoma sordidisoli</name>
    <dbReference type="NCBI Taxonomy" id="2502893"/>
    <lineage>
        <taxon>Bacteria</taxon>
        <taxon>Pseudomonadati</taxon>
        <taxon>Bacteroidota</taxon>
        <taxon>Cytophagia</taxon>
        <taxon>Cytophagales</taxon>
        <taxon>Cytophagaceae</taxon>
        <taxon>Spirosoma</taxon>
    </lineage>
</organism>
<dbReference type="Proteomes" id="UP000290407">
    <property type="component" value="Unassembled WGS sequence"/>
</dbReference>
<dbReference type="EMBL" id="SBLB01000014">
    <property type="protein sequence ID" value="RYC66502.1"/>
    <property type="molecule type" value="Genomic_DNA"/>
</dbReference>
<dbReference type="RefSeq" id="WP_129606659.1">
    <property type="nucleotide sequence ID" value="NZ_SBLB01000014.1"/>
</dbReference>
<name>A0A4Q2UE18_9BACT</name>
<feature type="chain" id="PRO_5020667009" evidence="2">
    <location>
        <begin position="23"/>
        <end position="159"/>
    </location>
</feature>
<feature type="signal peptide" evidence="2">
    <location>
        <begin position="1"/>
        <end position="22"/>
    </location>
</feature>
<evidence type="ECO:0000256" key="2">
    <source>
        <dbReference type="SAM" id="SignalP"/>
    </source>
</evidence>
<accession>A0A4Q2UE18</accession>
<comment type="caution">
    <text evidence="3">The sequence shown here is derived from an EMBL/GenBank/DDBJ whole genome shotgun (WGS) entry which is preliminary data.</text>
</comment>
<keyword evidence="4" id="KW-1185">Reference proteome</keyword>
<proteinExistence type="predicted"/>
<evidence type="ECO:0000256" key="1">
    <source>
        <dbReference type="SAM" id="MobiDB-lite"/>
    </source>
</evidence>
<evidence type="ECO:0000313" key="3">
    <source>
        <dbReference type="EMBL" id="RYC66502.1"/>
    </source>
</evidence>
<keyword evidence="2" id="KW-0732">Signal</keyword>
<gene>
    <name evidence="3" type="ORF">EQG79_29465</name>
</gene>
<reference evidence="3 4" key="1">
    <citation type="submission" date="2019-01" db="EMBL/GenBank/DDBJ databases">
        <title>Spirosoma flava sp. nov., a propanil-degrading bacterium isolated from herbicide-contaminated soil.</title>
        <authorList>
            <person name="Zhang L."/>
            <person name="Jiang J.-D."/>
        </authorList>
    </citation>
    <scope>NUCLEOTIDE SEQUENCE [LARGE SCALE GENOMIC DNA]</scope>
    <source>
        <strain evidence="3 4">TY50</strain>
    </source>
</reference>